<proteinExistence type="inferred from homology"/>
<keyword evidence="14" id="KW-1185">Reference proteome</keyword>
<dbReference type="PANTHER" id="PTHR31961">
    <property type="entry name" value="SENSITIVE TO HIGH EXPRESSION PROTEIN 9, MITOCHONDRIAL"/>
    <property type="match status" value="1"/>
</dbReference>
<dbReference type="InterPro" id="IPR008839">
    <property type="entry name" value="MDM33_fungi"/>
</dbReference>
<keyword evidence="7 10" id="KW-0496">Mitochondrion</keyword>
<keyword evidence="2 10" id="KW-0812">Transmembrane</keyword>
<comment type="similarity">
    <text evidence="1 10">Belongs to the SHE9 family.</text>
</comment>
<feature type="transmembrane region" description="Helical" evidence="10">
    <location>
        <begin position="280"/>
        <end position="300"/>
    </location>
</feature>
<feature type="region of interest" description="Disordered" evidence="12">
    <location>
        <begin position="177"/>
        <end position="196"/>
    </location>
</feature>
<evidence type="ECO:0000256" key="6">
    <source>
        <dbReference type="ARBA" id="ARBA00023054"/>
    </source>
</evidence>
<protein>
    <recommendedName>
        <fullName evidence="10">Sensitive to high expression protein 9, mitochondrial</fullName>
    </recommendedName>
</protein>
<feature type="coiled-coil region" evidence="11">
    <location>
        <begin position="235"/>
        <end position="262"/>
    </location>
</feature>
<keyword evidence="5 10" id="KW-1133">Transmembrane helix</keyword>
<organism evidence="13 14">
    <name type="scientific">Zymoseptoria brevis</name>
    <dbReference type="NCBI Taxonomy" id="1047168"/>
    <lineage>
        <taxon>Eukaryota</taxon>
        <taxon>Fungi</taxon>
        <taxon>Dikarya</taxon>
        <taxon>Ascomycota</taxon>
        <taxon>Pezizomycotina</taxon>
        <taxon>Dothideomycetes</taxon>
        <taxon>Dothideomycetidae</taxon>
        <taxon>Mycosphaerellales</taxon>
        <taxon>Mycosphaerellaceae</taxon>
        <taxon>Zymoseptoria</taxon>
    </lineage>
</organism>
<evidence type="ECO:0000256" key="7">
    <source>
        <dbReference type="ARBA" id="ARBA00023128"/>
    </source>
</evidence>
<dbReference type="Proteomes" id="UP000033647">
    <property type="component" value="Unassembled WGS sequence"/>
</dbReference>
<dbReference type="EMBL" id="LAFY01000572">
    <property type="protein sequence ID" value="KJX97045.1"/>
    <property type="molecule type" value="Genomic_DNA"/>
</dbReference>
<evidence type="ECO:0000256" key="4">
    <source>
        <dbReference type="ARBA" id="ARBA00022946"/>
    </source>
</evidence>
<evidence type="ECO:0000256" key="2">
    <source>
        <dbReference type="ARBA" id="ARBA00022692"/>
    </source>
</evidence>
<name>A0A0F4GLI5_9PEZI</name>
<evidence type="ECO:0000313" key="14">
    <source>
        <dbReference type="Proteomes" id="UP000033647"/>
    </source>
</evidence>
<dbReference type="GO" id="GO:0005743">
    <property type="term" value="C:mitochondrial inner membrane"/>
    <property type="evidence" value="ECO:0007669"/>
    <property type="project" value="UniProtKB-SubCell"/>
</dbReference>
<comment type="subcellular location">
    <subcellularLocation>
        <location evidence="10">Mitochondrion inner membrane</location>
        <topology evidence="10">Multi-pass membrane protein</topology>
    </subcellularLocation>
</comment>
<evidence type="ECO:0000256" key="9">
    <source>
        <dbReference type="ARBA" id="ARBA00024807"/>
    </source>
</evidence>
<feature type="compositionally biased region" description="Polar residues" evidence="12">
    <location>
        <begin position="110"/>
        <end position="121"/>
    </location>
</feature>
<evidence type="ECO:0000256" key="10">
    <source>
        <dbReference type="RuleBase" id="RU364128"/>
    </source>
</evidence>
<sequence length="473" mass="52709">MPWTRLPSSRLGVEAVRSIGRNTTARTTASYTSSKPWTCADCRVKLERRRPRIGELATQTRPFSRPARLHDDKRNESTAPIAQPETSSPSPTLSPTRPDKTEPFPVPDTPASTSTTLPSRSESARSDLSKRMSKLMDDLLARASVASQHINAYTGTDFSGIEALRREISDQEQKVRNYRRQVDDTKSSHHDAHAKQTNAQREIVGLLERKASWSPSDLERYMSLVRSEHLNERDVQIAKENLATAERNLEDARSLLERLERKQYHEEQIWSDTIRRNSTWVTFGLMGVNILLLLTQIAVFEPNRRKKIVRDVKAALDERTLSVSPIGETSAEVGVVSTKPVVDEEAEKKARSLLEALLPPEDESSKTSEDIPLAVEKMLPPEASDFVGAVPAAKEVVPATAPSKIPVELPTEVSSPPRPAPSTTMEIYQEILHDLFSERLIQVKKVDLTNAALQGAASGVALMGFLFLLFRPK</sequence>
<keyword evidence="6 11" id="KW-0175">Coiled coil</keyword>
<feature type="transmembrane region" description="Helical" evidence="10">
    <location>
        <begin position="448"/>
        <end position="470"/>
    </location>
</feature>
<evidence type="ECO:0000256" key="1">
    <source>
        <dbReference type="ARBA" id="ARBA00007472"/>
    </source>
</evidence>
<feature type="region of interest" description="Disordered" evidence="12">
    <location>
        <begin position="52"/>
        <end position="130"/>
    </location>
</feature>
<gene>
    <name evidence="13" type="ORF">TI39_contig580g00001</name>
</gene>
<evidence type="ECO:0000256" key="3">
    <source>
        <dbReference type="ARBA" id="ARBA00022792"/>
    </source>
</evidence>
<dbReference type="AlphaFoldDB" id="A0A0F4GLI5"/>
<dbReference type="OrthoDB" id="5595506at2759"/>
<keyword evidence="8 10" id="KW-0472">Membrane</keyword>
<comment type="subunit">
    <text evidence="10">Homooligomer.</text>
</comment>
<feature type="compositionally biased region" description="Low complexity" evidence="12">
    <location>
        <begin position="84"/>
        <end position="96"/>
    </location>
</feature>
<comment type="caution">
    <text evidence="13">The sequence shown here is derived from an EMBL/GenBank/DDBJ whole genome shotgun (WGS) entry which is preliminary data.</text>
</comment>
<accession>A0A0F4GLI5</accession>
<dbReference type="GO" id="GO:0007007">
    <property type="term" value="P:inner mitochondrial membrane organization"/>
    <property type="evidence" value="ECO:0007669"/>
    <property type="project" value="TreeGrafter"/>
</dbReference>
<comment type="function">
    <text evidence="9">Required for the maintenance of the structure of the mitochondrial inner membrane. Involved in mitochondrial morphology. Causes growth arrest when highly overexpressed.</text>
</comment>
<reference evidence="13 14" key="1">
    <citation type="submission" date="2015-03" db="EMBL/GenBank/DDBJ databases">
        <title>RNA-seq based gene annotation and comparative genomics of four Zymoseptoria species reveal species-specific pathogenicity related genes and transposable element activity.</title>
        <authorList>
            <person name="Grandaubert J."/>
            <person name="Bhattacharyya A."/>
            <person name="Stukenbrock E.H."/>
        </authorList>
    </citation>
    <scope>NUCLEOTIDE SEQUENCE [LARGE SCALE GENOMIC DNA]</scope>
    <source>
        <strain evidence="13 14">Zb18110</strain>
    </source>
</reference>
<dbReference type="Pfam" id="PF05546">
    <property type="entry name" value="She9_MDM33"/>
    <property type="match status" value="1"/>
</dbReference>
<evidence type="ECO:0000313" key="13">
    <source>
        <dbReference type="EMBL" id="KJX97045.1"/>
    </source>
</evidence>
<evidence type="ECO:0000256" key="12">
    <source>
        <dbReference type="SAM" id="MobiDB-lite"/>
    </source>
</evidence>
<evidence type="ECO:0000256" key="5">
    <source>
        <dbReference type="ARBA" id="ARBA00022989"/>
    </source>
</evidence>
<evidence type="ECO:0000256" key="8">
    <source>
        <dbReference type="ARBA" id="ARBA00023136"/>
    </source>
</evidence>
<feature type="compositionally biased region" description="Basic and acidic residues" evidence="12">
    <location>
        <begin position="177"/>
        <end position="194"/>
    </location>
</feature>
<dbReference type="PANTHER" id="PTHR31961:SF3">
    <property type="entry name" value="SENSITIVE TO HIGH EXPRESSION PROTEIN 9, MITOCHONDRIAL"/>
    <property type="match status" value="1"/>
</dbReference>
<evidence type="ECO:0000256" key="11">
    <source>
        <dbReference type="SAM" id="Coils"/>
    </source>
</evidence>
<keyword evidence="3 10" id="KW-0999">Mitochondrion inner membrane</keyword>
<keyword evidence="4 10" id="KW-0809">Transit peptide</keyword>